<dbReference type="InterPro" id="IPR012677">
    <property type="entry name" value="Nucleotide-bd_a/b_plait_sf"/>
</dbReference>
<evidence type="ECO:0000259" key="8">
    <source>
        <dbReference type="PROSITE" id="PS50102"/>
    </source>
</evidence>
<accession>A0AAE8T082</accession>
<evidence type="ECO:0000256" key="2">
    <source>
        <dbReference type="ARBA" id="ARBA00004496"/>
    </source>
</evidence>
<dbReference type="Proteomes" id="UP001187682">
    <property type="component" value="Unassembled WGS sequence"/>
</dbReference>
<dbReference type="PANTHER" id="PTHR45894">
    <property type="entry name" value="RNA-BINDING PROTEIN 8A"/>
    <property type="match status" value="1"/>
</dbReference>
<evidence type="ECO:0000313" key="10">
    <source>
        <dbReference type="Proteomes" id="UP001187682"/>
    </source>
</evidence>
<dbReference type="InterPro" id="IPR008111">
    <property type="entry name" value="RNA-bd_8"/>
</dbReference>
<evidence type="ECO:0000256" key="6">
    <source>
        <dbReference type="PROSITE-ProRule" id="PRU00176"/>
    </source>
</evidence>
<keyword evidence="10" id="KW-1185">Reference proteome</keyword>
<dbReference type="SUPFAM" id="SSF54928">
    <property type="entry name" value="RNA-binding domain, RBD"/>
    <property type="match status" value="1"/>
</dbReference>
<name>A0AAE8T082_9PEZI</name>
<gene>
    <name evidence="9" type="ORF">DNG_10375</name>
</gene>
<dbReference type="PRINTS" id="PR01738">
    <property type="entry name" value="RNABINDINGM8"/>
</dbReference>
<dbReference type="AlphaFoldDB" id="A0AAE8T082"/>
<feature type="region of interest" description="Disordered" evidence="7">
    <location>
        <begin position="124"/>
        <end position="167"/>
    </location>
</feature>
<evidence type="ECO:0000256" key="4">
    <source>
        <dbReference type="ARBA" id="ARBA00022884"/>
    </source>
</evidence>
<evidence type="ECO:0000313" key="9">
    <source>
        <dbReference type="EMBL" id="SPO07680.1"/>
    </source>
</evidence>
<dbReference type="CDD" id="cd12324">
    <property type="entry name" value="RRM_RBM8"/>
    <property type="match status" value="1"/>
</dbReference>
<dbReference type="InterPro" id="IPR035979">
    <property type="entry name" value="RBD_domain_sf"/>
</dbReference>
<dbReference type="Gene3D" id="3.30.70.330">
    <property type="match status" value="1"/>
</dbReference>
<dbReference type="SMART" id="SM00360">
    <property type="entry name" value="RRM"/>
    <property type="match status" value="1"/>
</dbReference>
<dbReference type="InterPro" id="IPR000504">
    <property type="entry name" value="RRM_dom"/>
</dbReference>
<proteinExistence type="predicted"/>
<evidence type="ECO:0000256" key="5">
    <source>
        <dbReference type="ARBA" id="ARBA00023242"/>
    </source>
</evidence>
<dbReference type="EMBL" id="ONZQ02000023">
    <property type="protein sequence ID" value="SPO07680.1"/>
    <property type="molecule type" value="Genomic_DNA"/>
</dbReference>
<feature type="domain" description="RRM" evidence="8">
    <location>
        <begin position="47"/>
        <end position="125"/>
    </location>
</feature>
<evidence type="ECO:0000256" key="7">
    <source>
        <dbReference type="SAM" id="MobiDB-lite"/>
    </source>
</evidence>
<dbReference type="Pfam" id="PF00076">
    <property type="entry name" value="RRM_1"/>
    <property type="match status" value="1"/>
</dbReference>
<protein>
    <submittedName>
        <fullName evidence="9">Related to RNA-binding protein Y14</fullName>
    </submittedName>
</protein>
<dbReference type="GO" id="GO:0003729">
    <property type="term" value="F:mRNA binding"/>
    <property type="evidence" value="ECO:0007669"/>
    <property type="project" value="InterPro"/>
</dbReference>
<comment type="subcellular location">
    <subcellularLocation>
        <location evidence="2">Cytoplasm</location>
    </subcellularLocation>
    <subcellularLocation>
        <location evidence="1">Nucleus</location>
    </subcellularLocation>
</comment>
<reference evidence="9" key="1">
    <citation type="submission" date="2018-03" db="EMBL/GenBank/DDBJ databases">
        <authorList>
            <person name="Guldener U."/>
        </authorList>
    </citation>
    <scope>NUCLEOTIDE SEQUENCE</scope>
</reference>
<dbReference type="GO" id="GO:0005634">
    <property type="term" value="C:nucleus"/>
    <property type="evidence" value="ECO:0007669"/>
    <property type="project" value="UniProtKB-SubCell"/>
</dbReference>
<feature type="compositionally biased region" description="Basic and acidic residues" evidence="7">
    <location>
        <begin position="146"/>
        <end position="167"/>
    </location>
</feature>
<organism evidence="9 10">
    <name type="scientific">Cephalotrichum gorgonifer</name>
    <dbReference type="NCBI Taxonomy" id="2041049"/>
    <lineage>
        <taxon>Eukaryota</taxon>
        <taxon>Fungi</taxon>
        <taxon>Dikarya</taxon>
        <taxon>Ascomycota</taxon>
        <taxon>Pezizomycotina</taxon>
        <taxon>Sordariomycetes</taxon>
        <taxon>Hypocreomycetidae</taxon>
        <taxon>Microascales</taxon>
        <taxon>Microascaceae</taxon>
        <taxon>Cephalotrichum</taxon>
    </lineage>
</organism>
<evidence type="ECO:0000256" key="1">
    <source>
        <dbReference type="ARBA" id="ARBA00004123"/>
    </source>
</evidence>
<dbReference type="GO" id="GO:0005737">
    <property type="term" value="C:cytoplasm"/>
    <property type="evidence" value="ECO:0007669"/>
    <property type="project" value="UniProtKB-SubCell"/>
</dbReference>
<dbReference type="GO" id="GO:0006396">
    <property type="term" value="P:RNA processing"/>
    <property type="evidence" value="ECO:0007669"/>
    <property type="project" value="InterPro"/>
</dbReference>
<evidence type="ECO:0000256" key="3">
    <source>
        <dbReference type="ARBA" id="ARBA00022490"/>
    </source>
</evidence>
<sequence length="167" mass="18371">MADTEMEIDTQPEVDAQADVDMQPDGGAQDGMQTQLGAKAVRSVEGWILVVTNVHEEADEEAVQDRFGEYGEIKNLHLNLDRRSGYVKGYALLEYATLQEARAAIDGANGTKFLDQTIGVDFAFVRPPPGKPSRGGRGGRRRSRSRTPEREPEKQAEPESGREADIL</sequence>
<dbReference type="PROSITE" id="PS50102">
    <property type="entry name" value="RRM"/>
    <property type="match status" value="1"/>
</dbReference>
<dbReference type="InterPro" id="IPR033744">
    <property type="entry name" value="RRM_RBM8"/>
</dbReference>
<keyword evidence="4 6" id="KW-0694">RNA-binding</keyword>
<keyword evidence="3" id="KW-0963">Cytoplasm</keyword>
<comment type="caution">
    <text evidence="9">The sequence shown here is derived from an EMBL/GenBank/DDBJ whole genome shotgun (WGS) entry which is preliminary data.</text>
</comment>
<keyword evidence="5" id="KW-0539">Nucleus</keyword>